<proteinExistence type="inferred from homology"/>
<evidence type="ECO:0000256" key="5">
    <source>
        <dbReference type="ARBA" id="ARBA00023136"/>
    </source>
</evidence>
<dbReference type="GO" id="GO:0005886">
    <property type="term" value="C:plasma membrane"/>
    <property type="evidence" value="ECO:0007669"/>
    <property type="project" value="TreeGrafter"/>
</dbReference>
<comment type="similarity">
    <text evidence="2 6">Belongs to the CDC50/LEM3 family.</text>
</comment>
<evidence type="ECO:0000256" key="7">
    <source>
        <dbReference type="SAM" id="Phobius"/>
    </source>
</evidence>
<dbReference type="GO" id="GO:0005794">
    <property type="term" value="C:Golgi apparatus"/>
    <property type="evidence" value="ECO:0007669"/>
    <property type="project" value="TreeGrafter"/>
</dbReference>
<dbReference type="Pfam" id="PF03381">
    <property type="entry name" value="CDC50"/>
    <property type="match status" value="2"/>
</dbReference>
<keyword evidence="5 6" id="KW-0472">Membrane</keyword>
<keyword evidence="3 7" id="KW-0812">Transmembrane</keyword>
<dbReference type="PANTHER" id="PTHR10926:SF0">
    <property type="entry name" value="CDC50, ISOFORM A"/>
    <property type="match status" value="1"/>
</dbReference>
<evidence type="ECO:0000256" key="1">
    <source>
        <dbReference type="ARBA" id="ARBA00004141"/>
    </source>
</evidence>
<dbReference type="InterPro" id="IPR005045">
    <property type="entry name" value="CDC50/LEM3_fam"/>
</dbReference>
<dbReference type="STRING" id="131310.A0A0N5A4A7"/>
<feature type="transmembrane region" description="Helical" evidence="7">
    <location>
        <begin position="297"/>
        <end position="319"/>
    </location>
</feature>
<evidence type="ECO:0000256" key="4">
    <source>
        <dbReference type="ARBA" id="ARBA00022989"/>
    </source>
</evidence>
<dbReference type="GO" id="GO:0005783">
    <property type="term" value="C:endoplasmic reticulum"/>
    <property type="evidence" value="ECO:0007669"/>
    <property type="project" value="TreeGrafter"/>
</dbReference>
<evidence type="ECO:0000313" key="8">
    <source>
        <dbReference type="Proteomes" id="UP000038045"/>
    </source>
</evidence>
<dbReference type="AlphaFoldDB" id="A0A0N5A4A7"/>
<protein>
    <submittedName>
        <fullName evidence="9">Cell cycle control protein 50A</fullName>
    </submittedName>
</protein>
<evidence type="ECO:0000256" key="3">
    <source>
        <dbReference type="ARBA" id="ARBA00022692"/>
    </source>
</evidence>
<sequence length="326" mass="37987">MPSVVIPKVAKKSGLQNKPKESKWLQQSYPSYRPQYSFICTTSLILFIALGFLSVSILLKVNLDQMEEISIDYTDCYNDNESRIVELNDQYHWSYHGISLDAYNNTVCTYRLQLYTEIRGNITFQYSLHKFYQNWKSYFDDRSDYQLEGHPKEYKFSNCSKNYLQKIPWGVDGIIWPSDKSKKFINPKLTDGIDLCTAFANTSKPPNWTKRICELGDNITGYGFQNVDFMIWMKSAALPKFRKNYRSLSQTNKIFENGLPKGLYQLDITYLYNVENYDARKKFIISTRSILPSKNYFLLKAYTGVTSFLVSTAIIFGILELISKKL</sequence>
<evidence type="ECO:0000313" key="9">
    <source>
        <dbReference type="WBParaSite" id="PTRK_0001645500.1"/>
    </source>
</evidence>
<keyword evidence="8" id="KW-1185">Reference proteome</keyword>
<dbReference type="Proteomes" id="UP000038045">
    <property type="component" value="Unplaced"/>
</dbReference>
<evidence type="ECO:0000256" key="6">
    <source>
        <dbReference type="PIRNR" id="PIRNR015840"/>
    </source>
</evidence>
<dbReference type="PANTHER" id="PTHR10926">
    <property type="entry name" value="CELL CYCLE CONTROL PROTEIN 50"/>
    <property type="match status" value="1"/>
</dbReference>
<keyword evidence="4 7" id="KW-1133">Transmembrane helix</keyword>
<name>A0A0N5A4A7_PARTI</name>
<dbReference type="PIRSF" id="PIRSF015840">
    <property type="entry name" value="DUF284_TM_euk"/>
    <property type="match status" value="1"/>
</dbReference>
<reference evidence="9" key="1">
    <citation type="submission" date="2017-02" db="UniProtKB">
        <authorList>
            <consortium name="WormBaseParasite"/>
        </authorList>
    </citation>
    <scope>IDENTIFICATION</scope>
</reference>
<evidence type="ECO:0000256" key="2">
    <source>
        <dbReference type="ARBA" id="ARBA00009457"/>
    </source>
</evidence>
<organism evidence="8 9">
    <name type="scientific">Parastrongyloides trichosuri</name>
    <name type="common">Possum-specific nematode worm</name>
    <dbReference type="NCBI Taxonomy" id="131310"/>
    <lineage>
        <taxon>Eukaryota</taxon>
        <taxon>Metazoa</taxon>
        <taxon>Ecdysozoa</taxon>
        <taxon>Nematoda</taxon>
        <taxon>Chromadorea</taxon>
        <taxon>Rhabditida</taxon>
        <taxon>Tylenchina</taxon>
        <taxon>Panagrolaimomorpha</taxon>
        <taxon>Strongyloidoidea</taxon>
        <taxon>Strongyloididae</taxon>
        <taxon>Parastrongyloides</taxon>
    </lineage>
</organism>
<accession>A0A0N5A4A7</accession>
<comment type="subcellular location">
    <subcellularLocation>
        <location evidence="1">Membrane</location>
        <topology evidence="1">Multi-pass membrane protein</topology>
    </subcellularLocation>
</comment>
<feature type="transmembrane region" description="Helical" evidence="7">
    <location>
        <begin position="36"/>
        <end position="59"/>
    </location>
</feature>
<dbReference type="WBParaSite" id="PTRK_0001645500.1">
    <property type="protein sequence ID" value="PTRK_0001645500.1"/>
    <property type="gene ID" value="PTRK_0001645500"/>
</dbReference>